<keyword evidence="3" id="KW-1185">Reference proteome</keyword>
<dbReference type="Gramene" id="evm.model.09.1433">
    <property type="protein sequence ID" value="cds.evm.model.09.1433"/>
    <property type="gene ID" value="evm.TU.09.1433"/>
</dbReference>
<dbReference type="InterPro" id="IPR032567">
    <property type="entry name" value="RTL1-rel"/>
</dbReference>
<feature type="region of interest" description="Disordered" evidence="1">
    <location>
        <begin position="74"/>
        <end position="110"/>
    </location>
</feature>
<evidence type="ECO:0000313" key="2">
    <source>
        <dbReference type="EnsemblPlants" id="cds.evm.model.09.1433"/>
    </source>
</evidence>
<dbReference type="PANTHER" id="PTHR15503:SF45">
    <property type="entry name" value="RNA-DIRECTED DNA POLYMERASE HOMOLOG"/>
    <property type="match status" value="1"/>
</dbReference>
<name>A0A803QEF3_CANSA</name>
<dbReference type="AlphaFoldDB" id="A0A803QEF3"/>
<accession>A0A803QEF3</accession>
<organism evidence="2 3">
    <name type="scientific">Cannabis sativa</name>
    <name type="common">Hemp</name>
    <name type="synonym">Marijuana</name>
    <dbReference type="NCBI Taxonomy" id="3483"/>
    <lineage>
        <taxon>Eukaryota</taxon>
        <taxon>Viridiplantae</taxon>
        <taxon>Streptophyta</taxon>
        <taxon>Embryophyta</taxon>
        <taxon>Tracheophyta</taxon>
        <taxon>Spermatophyta</taxon>
        <taxon>Magnoliopsida</taxon>
        <taxon>eudicotyledons</taxon>
        <taxon>Gunneridae</taxon>
        <taxon>Pentapetalae</taxon>
        <taxon>rosids</taxon>
        <taxon>fabids</taxon>
        <taxon>Rosales</taxon>
        <taxon>Cannabaceae</taxon>
        <taxon>Cannabis</taxon>
    </lineage>
</organism>
<sequence length="254" mass="28309">MIVIEYGTKFDRLAKFASSKVANEVLGKEKFIRGLKEHIVGDVIVTTNQPGVVRSYAQVVELALIAEGAKNQKKSSIRRDSWKPPSITSLGRGFDPSDQKRKPNDPSYHSFYQGGKENWRTYSKCPWCRRQHMVHCQARACFQCGVVDHLKRNCTQLQKLDTKKEDTIVPARLFALTQAEADAGPSTVTGQTSIDGNMFTVLIDFGAMNSYVSSRVINSLSRPHDVLSNGFGTLLLTGELVISNVKVKSLNLFR</sequence>
<evidence type="ECO:0000313" key="3">
    <source>
        <dbReference type="Proteomes" id="UP000596661"/>
    </source>
</evidence>
<dbReference type="EMBL" id="UZAU01000769">
    <property type="status" value="NOT_ANNOTATED_CDS"/>
    <property type="molecule type" value="Genomic_DNA"/>
</dbReference>
<dbReference type="PANTHER" id="PTHR15503">
    <property type="entry name" value="LDOC1 RELATED"/>
    <property type="match status" value="1"/>
</dbReference>
<dbReference type="Pfam" id="PF08284">
    <property type="entry name" value="RVP_2"/>
    <property type="match status" value="1"/>
</dbReference>
<protein>
    <recommendedName>
        <fullName evidence="4">CCHC-type domain-containing protein</fullName>
    </recommendedName>
</protein>
<evidence type="ECO:0008006" key="4">
    <source>
        <dbReference type="Google" id="ProtNLM"/>
    </source>
</evidence>
<reference evidence="2" key="2">
    <citation type="submission" date="2021-03" db="UniProtKB">
        <authorList>
            <consortium name="EnsemblPlants"/>
        </authorList>
    </citation>
    <scope>IDENTIFICATION</scope>
</reference>
<dbReference type="Proteomes" id="UP000596661">
    <property type="component" value="Chromosome 9"/>
</dbReference>
<proteinExistence type="predicted"/>
<feature type="compositionally biased region" description="Basic and acidic residues" evidence="1">
    <location>
        <begin position="95"/>
        <end position="104"/>
    </location>
</feature>
<reference evidence="2" key="1">
    <citation type="submission" date="2018-11" db="EMBL/GenBank/DDBJ databases">
        <authorList>
            <person name="Grassa J C."/>
        </authorList>
    </citation>
    <scope>NUCLEOTIDE SEQUENCE [LARGE SCALE GENOMIC DNA]</scope>
</reference>
<dbReference type="EnsemblPlants" id="evm.model.09.1433">
    <property type="protein sequence ID" value="cds.evm.model.09.1433"/>
    <property type="gene ID" value="evm.TU.09.1433"/>
</dbReference>
<evidence type="ECO:0000256" key="1">
    <source>
        <dbReference type="SAM" id="MobiDB-lite"/>
    </source>
</evidence>